<dbReference type="CDD" id="cd04128">
    <property type="entry name" value="Spg1"/>
    <property type="match status" value="1"/>
</dbReference>
<evidence type="ECO:0000313" key="8">
    <source>
        <dbReference type="Proteomes" id="UP001165120"/>
    </source>
</evidence>
<dbReference type="GO" id="GO:0005816">
    <property type="term" value="C:spindle pole body"/>
    <property type="evidence" value="ECO:0007669"/>
    <property type="project" value="UniProtKB-ARBA"/>
</dbReference>
<evidence type="ECO:0000256" key="5">
    <source>
        <dbReference type="ARBA" id="ARBA00023306"/>
    </source>
</evidence>
<evidence type="ECO:0000256" key="3">
    <source>
        <dbReference type="ARBA" id="ARBA00022776"/>
    </source>
</evidence>
<dbReference type="InterPro" id="IPR017231">
    <property type="entry name" value="Small_GTPase_Tem1/Spg1"/>
</dbReference>
<gene>
    <name evidence="7" type="ORF">Cboi02_000003800</name>
</gene>
<proteinExistence type="predicted"/>
<evidence type="ECO:0000256" key="6">
    <source>
        <dbReference type="SAM" id="MobiDB-lite"/>
    </source>
</evidence>
<dbReference type="GO" id="GO:0035556">
    <property type="term" value="P:intracellular signal transduction"/>
    <property type="evidence" value="ECO:0007669"/>
    <property type="project" value="UniProtKB-ARBA"/>
</dbReference>
<dbReference type="PROSITE" id="PS51419">
    <property type="entry name" value="RAB"/>
    <property type="match status" value="1"/>
</dbReference>
<protein>
    <submittedName>
        <fullName evidence="7">Unnamed protein product</fullName>
    </submittedName>
</protein>
<dbReference type="SUPFAM" id="SSF52540">
    <property type="entry name" value="P-loop containing nucleoside triphosphate hydrolases"/>
    <property type="match status" value="1"/>
</dbReference>
<dbReference type="GO" id="GO:0005525">
    <property type="term" value="F:GTP binding"/>
    <property type="evidence" value="ECO:0007669"/>
    <property type="project" value="UniProtKB-KW"/>
</dbReference>
<dbReference type="Gene3D" id="3.40.50.300">
    <property type="entry name" value="P-loop containing nucleotide triphosphate hydrolases"/>
    <property type="match status" value="1"/>
</dbReference>
<dbReference type="InterPro" id="IPR027417">
    <property type="entry name" value="P-loop_NTPase"/>
</dbReference>
<organism evidence="7 8">
    <name type="scientific">Candida boidinii</name>
    <name type="common">Yeast</name>
    <dbReference type="NCBI Taxonomy" id="5477"/>
    <lineage>
        <taxon>Eukaryota</taxon>
        <taxon>Fungi</taxon>
        <taxon>Dikarya</taxon>
        <taxon>Ascomycota</taxon>
        <taxon>Saccharomycotina</taxon>
        <taxon>Pichiomycetes</taxon>
        <taxon>Pichiales</taxon>
        <taxon>Pichiaceae</taxon>
        <taxon>Ogataea</taxon>
        <taxon>Ogataea/Candida clade</taxon>
    </lineage>
</organism>
<keyword evidence="2" id="KW-0547">Nucleotide-binding</keyword>
<dbReference type="PANTHER" id="PTHR47978">
    <property type="match status" value="1"/>
</dbReference>
<keyword evidence="5" id="KW-0131">Cell cycle</keyword>
<evidence type="ECO:0000256" key="2">
    <source>
        <dbReference type="ARBA" id="ARBA00022741"/>
    </source>
</evidence>
<keyword evidence="4" id="KW-0342">GTP-binding</keyword>
<name>A0A9W6W726_CANBO</name>
<accession>A0A9W6W726</accession>
<keyword evidence="8" id="KW-1185">Reference proteome</keyword>
<sequence length="285" mass="32526">MEGTSQEQQHQHRSHRSHSQQQRSDSRNEIAHQNEEPSSEHNNHTQETHQSQQAQQQQQQTQESQQAQQAQQTQQTQQPQEVQHHHSGAQREKNTVTLKVGLIGDAQVGKTSLMVKYVENCFDEVYTQTLGVNYMERSINMKNTEITFTIWDLGGEAEFTNMLPLVAGDAIALLFMFDLSRKSTLNSVKDWYRQSRGFNRTAIPFLVGTKYDLFVDLSEAEQEKITRQAKNFAKAMNASLIFCSTSASINIQKIFKIVISKAFDLKLTIPEILNIGEPILLYQGI</sequence>
<dbReference type="InterPro" id="IPR001806">
    <property type="entry name" value="Small_GTPase"/>
</dbReference>
<evidence type="ECO:0000256" key="1">
    <source>
        <dbReference type="ARBA" id="ARBA00022618"/>
    </source>
</evidence>
<dbReference type="SMART" id="SM00174">
    <property type="entry name" value="RHO"/>
    <property type="match status" value="1"/>
</dbReference>
<dbReference type="GO" id="GO:0003924">
    <property type="term" value="F:GTPase activity"/>
    <property type="evidence" value="ECO:0007669"/>
    <property type="project" value="InterPro"/>
</dbReference>
<reference evidence="7" key="1">
    <citation type="submission" date="2023-04" db="EMBL/GenBank/DDBJ databases">
        <title>Candida boidinii NBRC 10035.</title>
        <authorList>
            <person name="Ichikawa N."/>
            <person name="Sato H."/>
            <person name="Tonouchi N."/>
        </authorList>
    </citation>
    <scope>NUCLEOTIDE SEQUENCE</scope>
    <source>
        <strain evidence="7">NBRC 10035</strain>
    </source>
</reference>
<feature type="compositionally biased region" description="Low complexity" evidence="6">
    <location>
        <begin position="48"/>
        <end position="81"/>
    </location>
</feature>
<comment type="caution">
    <text evidence="7">The sequence shown here is derived from an EMBL/GenBank/DDBJ whole genome shotgun (WGS) entry which is preliminary data.</text>
</comment>
<keyword evidence="3" id="KW-0498">Mitosis</keyword>
<evidence type="ECO:0000313" key="7">
    <source>
        <dbReference type="EMBL" id="GME66573.1"/>
    </source>
</evidence>
<dbReference type="AlphaFoldDB" id="A0A9W6W726"/>
<dbReference type="InterPro" id="IPR005225">
    <property type="entry name" value="Small_GTP-bd"/>
</dbReference>
<dbReference type="SMART" id="SM00173">
    <property type="entry name" value="RAS"/>
    <property type="match status" value="1"/>
</dbReference>
<dbReference type="GO" id="GO:0090068">
    <property type="term" value="P:positive regulation of cell cycle process"/>
    <property type="evidence" value="ECO:0007669"/>
    <property type="project" value="UniProtKB-ARBA"/>
</dbReference>
<evidence type="ECO:0000256" key="4">
    <source>
        <dbReference type="ARBA" id="ARBA00023134"/>
    </source>
</evidence>
<dbReference type="PRINTS" id="PR00449">
    <property type="entry name" value="RASTRNSFRMNG"/>
</dbReference>
<dbReference type="SMART" id="SM00175">
    <property type="entry name" value="RAB"/>
    <property type="match status" value="1"/>
</dbReference>
<dbReference type="Proteomes" id="UP001165120">
    <property type="component" value="Unassembled WGS sequence"/>
</dbReference>
<dbReference type="NCBIfam" id="TIGR00231">
    <property type="entry name" value="small_GTP"/>
    <property type="match status" value="1"/>
</dbReference>
<keyword evidence="1" id="KW-0132">Cell division</keyword>
<dbReference type="PIRSF" id="PIRSF037527">
    <property type="entry name" value="Small_GTPase_Tem1"/>
    <property type="match status" value="1"/>
</dbReference>
<feature type="region of interest" description="Disordered" evidence="6">
    <location>
        <begin position="1"/>
        <end position="95"/>
    </location>
</feature>
<dbReference type="Pfam" id="PF00071">
    <property type="entry name" value="Ras"/>
    <property type="match status" value="1"/>
</dbReference>
<dbReference type="GO" id="GO:0051301">
    <property type="term" value="P:cell division"/>
    <property type="evidence" value="ECO:0007669"/>
    <property type="project" value="UniProtKB-KW"/>
</dbReference>
<dbReference type="EMBL" id="BSXN01000006">
    <property type="protein sequence ID" value="GME66573.1"/>
    <property type="molecule type" value="Genomic_DNA"/>
</dbReference>
<feature type="compositionally biased region" description="Basic and acidic residues" evidence="6">
    <location>
        <begin position="24"/>
        <end position="47"/>
    </location>
</feature>
<dbReference type="FunFam" id="3.40.50.300:FF:000330">
    <property type="entry name" value="Septum-promoting GTP-binding protein 1"/>
    <property type="match status" value="1"/>
</dbReference>